<gene>
    <name evidence="1" type="ORF">AMTR_s00144p00086380</name>
</gene>
<reference evidence="2" key="1">
    <citation type="journal article" date="2013" name="Science">
        <title>The Amborella genome and the evolution of flowering plants.</title>
        <authorList>
            <consortium name="Amborella Genome Project"/>
        </authorList>
    </citation>
    <scope>NUCLEOTIDE SEQUENCE [LARGE SCALE GENOMIC DNA]</scope>
</reference>
<sequence>MHQRVFLYHTLDHRGTTQFTRMRLRGRGLTSLPHLNSDILVRCLTFTGSNAATRSFTYAHMIRSLYCHHVSRCMAKSAVATMTHAATHSLMTMALHQPNSKSTNTHDTHVDFKISSSLPYKGLVDGLLLHTSH</sequence>
<dbReference type="EMBL" id="KI394342">
    <property type="protein sequence ID" value="ERN03677.1"/>
    <property type="molecule type" value="Genomic_DNA"/>
</dbReference>
<proteinExistence type="predicted"/>
<dbReference type="AlphaFoldDB" id="W1P1I4"/>
<evidence type="ECO:0000313" key="1">
    <source>
        <dbReference type="EMBL" id="ERN03677.1"/>
    </source>
</evidence>
<dbReference type="HOGENOM" id="CLU_1909505_0_0_1"/>
<organism evidence="1 2">
    <name type="scientific">Amborella trichopoda</name>
    <dbReference type="NCBI Taxonomy" id="13333"/>
    <lineage>
        <taxon>Eukaryota</taxon>
        <taxon>Viridiplantae</taxon>
        <taxon>Streptophyta</taxon>
        <taxon>Embryophyta</taxon>
        <taxon>Tracheophyta</taxon>
        <taxon>Spermatophyta</taxon>
        <taxon>Magnoliopsida</taxon>
        <taxon>Amborellales</taxon>
        <taxon>Amborellaceae</taxon>
        <taxon>Amborella</taxon>
    </lineage>
</organism>
<evidence type="ECO:0000313" key="2">
    <source>
        <dbReference type="Proteomes" id="UP000017836"/>
    </source>
</evidence>
<name>W1P1I4_AMBTC</name>
<protein>
    <submittedName>
        <fullName evidence="1">Uncharacterized protein</fullName>
    </submittedName>
</protein>
<dbReference type="Proteomes" id="UP000017836">
    <property type="component" value="Unassembled WGS sequence"/>
</dbReference>
<keyword evidence="2" id="KW-1185">Reference proteome</keyword>
<accession>W1P1I4</accession>
<dbReference type="Gramene" id="ERN03677">
    <property type="protein sequence ID" value="ERN03677"/>
    <property type="gene ID" value="AMTR_s00144p00086380"/>
</dbReference>